<sequence>MLRFFSLRGPTAGAFSFNELGFITRFVSAWLNGLVLHLCFLQLTFGRMSVTDSSPTPYPEDELDDPYVHTVSTEEFVEIIEQASQEETD</sequence>
<protein>
    <submittedName>
        <fullName evidence="1">Uncharacterized protein</fullName>
    </submittedName>
</protein>
<dbReference type="EMBL" id="QLII01000001">
    <property type="protein sequence ID" value="RAI78146.1"/>
    <property type="molecule type" value="Genomic_DNA"/>
</dbReference>
<reference evidence="1 2" key="1">
    <citation type="submission" date="2018-06" db="EMBL/GenBank/DDBJ databases">
        <title>Spirosoma sp. HMF3257 Genome sequencing and assembly.</title>
        <authorList>
            <person name="Kang H."/>
            <person name="Cha I."/>
            <person name="Kim H."/>
            <person name="Kang J."/>
            <person name="Joh K."/>
        </authorList>
    </citation>
    <scope>NUCLEOTIDE SEQUENCE [LARGE SCALE GENOMIC DNA]</scope>
    <source>
        <strain evidence="1 2">HMF3257</strain>
    </source>
</reference>
<evidence type="ECO:0000313" key="2">
    <source>
        <dbReference type="Proteomes" id="UP000249016"/>
    </source>
</evidence>
<organism evidence="1 2">
    <name type="scientific">Spirosoma telluris</name>
    <dbReference type="NCBI Taxonomy" id="2183553"/>
    <lineage>
        <taxon>Bacteria</taxon>
        <taxon>Pseudomonadati</taxon>
        <taxon>Bacteroidota</taxon>
        <taxon>Cytophagia</taxon>
        <taxon>Cytophagales</taxon>
        <taxon>Cytophagaceae</taxon>
        <taxon>Spirosoma</taxon>
    </lineage>
</organism>
<proteinExistence type="predicted"/>
<dbReference type="AlphaFoldDB" id="A0A327NVV5"/>
<keyword evidence="2" id="KW-1185">Reference proteome</keyword>
<dbReference type="Proteomes" id="UP000249016">
    <property type="component" value="Unassembled WGS sequence"/>
</dbReference>
<gene>
    <name evidence="1" type="ORF">HMF3257_35940</name>
</gene>
<accession>A0A327NVV5</accession>
<name>A0A327NVV5_9BACT</name>
<evidence type="ECO:0000313" key="1">
    <source>
        <dbReference type="EMBL" id="RAI78146.1"/>
    </source>
</evidence>
<comment type="caution">
    <text evidence="1">The sequence shown here is derived from an EMBL/GenBank/DDBJ whole genome shotgun (WGS) entry which is preliminary data.</text>
</comment>